<dbReference type="AlphaFoldDB" id="A0A6M0RUR0"/>
<comment type="caution">
    <text evidence="1">The sequence shown here is derived from an EMBL/GenBank/DDBJ whole genome shotgun (WGS) entry which is preliminary data.</text>
</comment>
<protein>
    <submittedName>
        <fullName evidence="1">Uncharacterized protein</fullName>
    </submittedName>
</protein>
<dbReference type="RefSeq" id="WP_163702739.1">
    <property type="nucleotide sequence ID" value="NZ_QXHD01000004.1"/>
</dbReference>
<sequence>MKAYELNATVTADGHIELPEFQLSPTLPHPTTVKVIILVTEPDESDDESPEVKENFSEESFKRSWEQAISGDTVPVSQLWEDSDIA</sequence>
<evidence type="ECO:0000313" key="1">
    <source>
        <dbReference type="EMBL" id="NEZ60005.1"/>
    </source>
</evidence>
<keyword evidence="2" id="KW-1185">Reference proteome</keyword>
<name>A0A6M0RUR0_9CYAN</name>
<organism evidence="1 2">
    <name type="scientific">Adonisia turfae CCMR0081</name>
    <dbReference type="NCBI Taxonomy" id="2292702"/>
    <lineage>
        <taxon>Bacteria</taxon>
        <taxon>Bacillati</taxon>
        <taxon>Cyanobacteriota</taxon>
        <taxon>Adonisia</taxon>
        <taxon>Adonisia turfae</taxon>
    </lineage>
</organism>
<dbReference type="EMBL" id="QXHD01000004">
    <property type="protein sequence ID" value="NEZ60005.1"/>
    <property type="molecule type" value="Genomic_DNA"/>
</dbReference>
<reference evidence="1 2" key="1">
    <citation type="journal article" date="2020" name="Microb. Ecol.">
        <title>Ecogenomics of the Marine Benthic Filamentous Cyanobacterium Adonisia.</title>
        <authorList>
            <person name="Walter J.M."/>
            <person name="Coutinho F.H."/>
            <person name="Leomil L."/>
            <person name="Hargreaves P.I."/>
            <person name="Campeao M.E."/>
            <person name="Vieira V.V."/>
            <person name="Silva B.S."/>
            <person name="Fistarol G.O."/>
            <person name="Salomon P.S."/>
            <person name="Sawabe T."/>
            <person name="Mino S."/>
            <person name="Hosokawa M."/>
            <person name="Miyashita H."/>
            <person name="Maruyama F."/>
            <person name="van Verk M.C."/>
            <person name="Dutilh B.E."/>
            <person name="Thompson C.C."/>
            <person name="Thompson F.L."/>
        </authorList>
    </citation>
    <scope>NUCLEOTIDE SEQUENCE [LARGE SCALE GENOMIC DNA]</scope>
    <source>
        <strain evidence="1 2">CCMR0081</strain>
    </source>
</reference>
<proteinExistence type="predicted"/>
<accession>A0A6M0RUR0</accession>
<dbReference type="Proteomes" id="UP000481033">
    <property type="component" value="Unassembled WGS sequence"/>
</dbReference>
<gene>
    <name evidence="1" type="ORF">DXZ20_31045</name>
</gene>
<evidence type="ECO:0000313" key="2">
    <source>
        <dbReference type="Proteomes" id="UP000481033"/>
    </source>
</evidence>